<dbReference type="RefSeq" id="XP_065647435.1">
    <property type="nucleotide sequence ID" value="XM_065791363.1"/>
</dbReference>
<keyword evidence="2" id="KW-1185">Reference proteome</keyword>
<reference evidence="3" key="2">
    <citation type="submission" date="2025-08" db="UniProtKB">
        <authorList>
            <consortium name="RefSeq"/>
        </authorList>
    </citation>
    <scope>IDENTIFICATION</scope>
</reference>
<dbReference type="CDD" id="cd00934">
    <property type="entry name" value="PTB"/>
    <property type="match status" value="1"/>
</dbReference>
<protein>
    <submittedName>
        <fullName evidence="3">Serine-rich adhesin for platelets-like</fullName>
    </submittedName>
</protein>
<accession>A0ABM4BEP3</accession>
<reference evidence="2" key="1">
    <citation type="submission" date="2025-05" db="UniProtKB">
        <authorList>
            <consortium name="RefSeq"/>
        </authorList>
    </citation>
    <scope>NUCLEOTIDE SEQUENCE [LARGE SCALE GENOMIC DNA]</scope>
</reference>
<evidence type="ECO:0000313" key="3">
    <source>
        <dbReference type="RefSeq" id="XP_065647435.1"/>
    </source>
</evidence>
<evidence type="ECO:0000256" key="1">
    <source>
        <dbReference type="SAM" id="MobiDB-lite"/>
    </source>
</evidence>
<sequence>MEVLRKFFSLMQRIEELSPSDIPVVFLGHTYALQPTFDEFQRAASILMERNKADLETGALPQLNICFCNKLVIIKDAMQRPCMEYEVRKIVVSCVNAKNKRLLGIFYHKDTTCFGVNVAGKGLECHLFLCRSKEKAKLAAYNIGKLLAKEYDLAEPCLTENLEEKNISISNVVKNELDYENVAKFFRKNFNPNSCDVSILTTPCDSLSTFMTTTGYDSGRASTIASREYNNISASDSFREHHKKQKNYLSISSSRSWSFKNSKSNNSSRSASFKNAASTSSSRSCSFKNAASASSSRSCSFKNAASANSSRSSSFKNLVQNSNSFREQKATNDTLKRKEELKNTTREKIKYQHSIDDDNVSGSDGDSRTTSSLHISSYDNTANSKIRVIYSSHDSDGDSVSLSDDDSKISKGLLNPQYCYRSTFPTCILEESTEEININRFSSSRESDIIENEPSVDIILNGGDSVSLHKENPKLEDTLLSRNLSTIEDFSNASLSIKRHGEYPNKKSLEITHHLFKESCLINNDANNNDKLTNEKSLVTDLLDVNDLNAYSHLVKMQETDI</sequence>
<feature type="region of interest" description="Disordered" evidence="1">
    <location>
        <begin position="312"/>
        <end position="372"/>
    </location>
</feature>
<gene>
    <name evidence="3" type="primary">LOC136077030</name>
</gene>
<feature type="compositionally biased region" description="Low complexity" evidence="1">
    <location>
        <begin position="360"/>
        <end position="372"/>
    </location>
</feature>
<feature type="compositionally biased region" description="Basic and acidic residues" evidence="1">
    <location>
        <begin position="326"/>
        <end position="356"/>
    </location>
</feature>
<organism evidence="2 3">
    <name type="scientific">Hydra vulgaris</name>
    <name type="common">Hydra</name>
    <name type="synonym">Hydra attenuata</name>
    <dbReference type="NCBI Taxonomy" id="6087"/>
    <lineage>
        <taxon>Eukaryota</taxon>
        <taxon>Metazoa</taxon>
        <taxon>Cnidaria</taxon>
        <taxon>Hydrozoa</taxon>
        <taxon>Hydroidolina</taxon>
        <taxon>Anthoathecata</taxon>
        <taxon>Aplanulata</taxon>
        <taxon>Hydridae</taxon>
        <taxon>Hydra</taxon>
    </lineage>
</organism>
<dbReference type="GeneID" id="136077030"/>
<proteinExistence type="predicted"/>
<evidence type="ECO:0000313" key="2">
    <source>
        <dbReference type="Proteomes" id="UP001652625"/>
    </source>
</evidence>
<name>A0ABM4BEP3_HYDVU</name>
<dbReference type="Proteomes" id="UP001652625">
    <property type="component" value="Chromosome 02"/>
</dbReference>